<accession>T1A3Z5</accession>
<comment type="caution">
    <text evidence="1">The sequence shown here is derived from an EMBL/GenBank/DDBJ whole genome shotgun (WGS) entry which is preliminary data.</text>
</comment>
<reference evidence="1" key="2">
    <citation type="journal article" date="2014" name="ISME J.">
        <title>Microbial stratification in low pH oxic and suboxic macroscopic growths along an acid mine drainage.</title>
        <authorList>
            <person name="Mendez-Garcia C."/>
            <person name="Mesa V."/>
            <person name="Sprenger R.R."/>
            <person name="Richter M."/>
            <person name="Diez M.S."/>
            <person name="Solano J."/>
            <person name="Bargiela R."/>
            <person name="Golyshina O.V."/>
            <person name="Manteca A."/>
            <person name="Ramos J.L."/>
            <person name="Gallego J.R."/>
            <person name="Llorente I."/>
            <person name="Martins Dos Santos V.A."/>
            <person name="Jensen O.N."/>
            <person name="Pelaez A.I."/>
            <person name="Sanchez J."/>
            <person name="Ferrer M."/>
        </authorList>
    </citation>
    <scope>NUCLEOTIDE SEQUENCE</scope>
</reference>
<dbReference type="EMBL" id="AUZZ01004875">
    <property type="protein sequence ID" value="EQD51598.1"/>
    <property type="molecule type" value="Genomic_DNA"/>
</dbReference>
<proteinExistence type="predicted"/>
<organism evidence="1">
    <name type="scientific">mine drainage metagenome</name>
    <dbReference type="NCBI Taxonomy" id="410659"/>
    <lineage>
        <taxon>unclassified sequences</taxon>
        <taxon>metagenomes</taxon>
        <taxon>ecological metagenomes</taxon>
    </lineage>
</organism>
<sequence length="125" mass="13924">MHPTLPSKIIQGQIIDVVPRSPDISQYAIVIINRGRIAGLKSGNVLDIFRPGESLEDPMAFGSESGDVHIRPIKVGTALVFKTYPRFSYALVMTEHWQVHVLAPVASPQINPRNVKFIKVARPWD</sequence>
<dbReference type="AlphaFoldDB" id="T1A3Z5"/>
<reference evidence="1" key="1">
    <citation type="submission" date="2013-08" db="EMBL/GenBank/DDBJ databases">
        <authorList>
            <person name="Mendez C."/>
            <person name="Richter M."/>
            <person name="Ferrer M."/>
            <person name="Sanchez J."/>
        </authorList>
    </citation>
    <scope>NUCLEOTIDE SEQUENCE</scope>
</reference>
<protein>
    <submittedName>
        <fullName evidence="1">LysM domain protein</fullName>
    </submittedName>
</protein>
<name>T1A3Z5_9ZZZZ</name>
<gene>
    <name evidence="1" type="ORF">B2A_06839</name>
</gene>
<evidence type="ECO:0000313" key="1">
    <source>
        <dbReference type="EMBL" id="EQD51598.1"/>
    </source>
</evidence>